<gene>
    <name evidence="1" type="ORF">T11_521</name>
</gene>
<proteinExistence type="predicted"/>
<accession>A0A0V1HGL0</accession>
<organism evidence="1 2">
    <name type="scientific">Trichinella zimbabwensis</name>
    <dbReference type="NCBI Taxonomy" id="268475"/>
    <lineage>
        <taxon>Eukaryota</taxon>
        <taxon>Metazoa</taxon>
        <taxon>Ecdysozoa</taxon>
        <taxon>Nematoda</taxon>
        <taxon>Enoplea</taxon>
        <taxon>Dorylaimia</taxon>
        <taxon>Trichinellida</taxon>
        <taxon>Trichinellidae</taxon>
        <taxon>Trichinella</taxon>
    </lineage>
</organism>
<keyword evidence="2" id="KW-1185">Reference proteome</keyword>
<dbReference type="OrthoDB" id="5918721at2759"/>
<evidence type="ECO:0000313" key="2">
    <source>
        <dbReference type="Proteomes" id="UP000055024"/>
    </source>
</evidence>
<reference evidence="1 2" key="1">
    <citation type="submission" date="2015-01" db="EMBL/GenBank/DDBJ databases">
        <title>Evolution of Trichinella species and genotypes.</title>
        <authorList>
            <person name="Korhonen P.K."/>
            <person name="Edoardo P."/>
            <person name="Giuseppe L.R."/>
            <person name="Gasser R.B."/>
        </authorList>
    </citation>
    <scope>NUCLEOTIDE SEQUENCE [LARGE SCALE GENOMIC DNA]</scope>
    <source>
        <strain evidence="1">ISS1029</strain>
    </source>
</reference>
<name>A0A0V1HGL0_9BILA</name>
<dbReference type="Proteomes" id="UP000055024">
    <property type="component" value="Unassembled WGS sequence"/>
</dbReference>
<dbReference type="EMBL" id="JYDP01000072">
    <property type="protein sequence ID" value="KRZ09468.1"/>
    <property type="molecule type" value="Genomic_DNA"/>
</dbReference>
<dbReference type="AlphaFoldDB" id="A0A0V1HGL0"/>
<evidence type="ECO:0000313" key="1">
    <source>
        <dbReference type="EMBL" id="KRZ09468.1"/>
    </source>
</evidence>
<comment type="caution">
    <text evidence="1">The sequence shown here is derived from an EMBL/GenBank/DDBJ whole genome shotgun (WGS) entry which is preliminary data.</text>
</comment>
<protein>
    <submittedName>
        <fullName evidence="1">Uncharacterized protein</fullName>
    </submittedName>
</protein>
<sequence>MESQLSGQKVSVISYICHNSGGQLLKRCQSEMWLTAQLSIYGEAAQSERLRNEADFLIVFR</sequence>